<comment type="similarity">
    <text evidence="1 7">Belongs to the RecO family.</text>
</comment>
<dbReference type="HAMAP" id="MF_00201">
    <property type="entry name" value="RecO"/>
    <property type="match status" value="1"/>
</dbReference>
<dbReference type="InterPro" id="IPR012340">
    <property type="entry name" value="NA-bd_OB-fold"/>
</dbReference>
<dbReference type="EMBL" id="JBFOCI010000003">
    <property type="protein sequence ID" value="MEW9806699.1"/>
    <property type="molecule type" value="Genomic_DNA"/>
</dbReference>
<dbReference type="Pfam" id="PF11967">
    <property type="entry name" value="RecO_N"/>
    <property type="match status" value="1"/>
</dbReference>
<reference evidence="9 10" key="1">
    <citation type="submission" date="2024-06" db="EMBL/GenBank/DDBJ databases">
        <authorList>
            <person name="Tuo L."/>
        </authorList>
    </citation>
    <scope>NUCLEOTIDE SEQUENCE [LARGE SCALE GENOMIC DNA]</scope>
    <source>
        <strain evidence="9 10">ZMM04-5</strain>
    </source>
</reference>
<evidence type="ECO:0000256" key="4">
    <source>
        <dbReference type="ARBA" id="ARBA00023172"/>
    </source>
</evidence>
<dbReference type="Pfam" id="PF02565">
    <property type="entry name" value="RecO_C"/>
    <property type="match status" value="1"/>
</dbReference>
<dbReference type="RefSeq" id="WP_367723829.1">
    <property type="nucleotide sequence ID" value="NZ_JBFOCH010000035.1"/>
</dbReference>
<accession>A0ABV3R039</accession>
<evidence type="ECO:0000256" key="1">
    <source>
        <dbReference type="ARBA" id="ARBA00007452"/>
    </source>
</evidence>
<keyword evidence="4 7" id="KW-0233">DNA recombination</keyword>
<name>A0ABV3R039_9HYPH</name>
<evidence type="ECO:0000259" key="8">
    <source>
        <dbReference type="Pfam" id="PF11967"/>
    </source>
</evidence>
<comment type="caution">
    <text evidence="9">The sequence shown here is derived from an EMBL/GenBank/DDBJ whole genome shotgun (WGS) entry which is preliminary data.</text>
</comment>
<dbReference type="InterPro" id="IPR022572">
    <property type="entry name" value="DNA_rep/recomb_RecO_N"/>
</dbReference>
<dbReference type="Gene3D" id="2.40.50.140">
    <property type="entry name" value="Nucleic acid-binding proteins"/>
    <property type="match status" value="1"/>
</dbReference>
<dbReference type="Proteomes" id="UP001556196">
    <property type="component" value="Unassembled WGS sequence"/>
</dbReference>
<sequence>MEWRDEGIILGTRRHGETSAILEVMTRLHGRHLGLVRGGRSRKQQPLLQAGNRVDLLWRARLDEHLGTFQVEALDLNAARLFDSACAIYGLQTLAGHLRLLPERDPHERLYETLGLVIDHLDDPAAAGELVVRFEVMLLDELGFGLDLSECAATGSRVDLAYVSPKSGRAVSRDAGEPWRDRMLVLPSFLLEPGQRADASAVAQAFLLTGFFFSRHVYEPRGFGEPEARSAFLGALRRHRPGAHADGGESAA</sequence>
<proteinExistence type="inferred from homology"/>
<gene>
    <name evidence="7 9" type="primary">recO</name>
    <name evidence="9" type="ORF">ABUE31_11955</name>
</gene>
<dbReference type="InterPro" id="IPR003717">
    <property type="entry name" value="RecO"/>
</dbReference>
<comment type="function">
    <text evidence="7">Involved in DNA repair and RecF pathway recombination.</text>
</comment>
<feature type="domain" description="DNA replication/recombination mediator RecO N-terminal" evidence="8">
    <location>
        <begin position="1"/>
        <end position="71"/>
    </location>
</feature>
<evidence type="ECO:0000313" key="9">
    <source>
        <dbReference type="EMBL" id="MEW9806699.1"/>
    </source>
</evidence>
<keyword evidence="5 7" id="KW-0234">DNA repair</keyword>
<evidence type="ECO:0000256" key="3">
    <source>
        <dbReference type="ARBA" id="ARBA00022763"/>
    </source>
</evidence>
<dbReference type="PANTHER" id="PTHR33991:SF1">
    <property type="entry name" value="DNA REPAIR PROTEIN RECO"/>
    <property type="match status" value="1"/>
</dbReference>
<dbReference type="InterPro" id="IPR037278">
    <property type="entry name" value="ARFGAP/RecO"/>
</dbReference>
<organism evidence="9 10">
    <name type="scientific">Mesorhizobium marinum</name>
    <dbReference type="NCBI Taxonomy" id="3228790"/>
    <lineage>
        <taxon>Bacteria</taxon>
        <taxon>Pseudomonadati</taxon>
        <taxon>Pseudomonadota</taxon>
        <taxon>Alphaproteobacteria</taxon>
        <taxon>Hyphomicrobiales</taxon>
        <taxon>Phyllobacteriaceae</taxon>
        <taxon>Mesorhizobium</taxon>
    </lineage>
</organism>
<dbReference type="NCBIfam" id="TIGR00613">
    <property type="entry name" value="reco"/>
    <property type="match status" value="1"/>
</dbReference>
<evidence type="ECO:0000256" key="6">
    <source>
        <dbReference type="ARBA" id="ARBA00033409"/>
    </source>
</evidence>
<dbReference type="PANTHER" id="PTHR33991">
    <property type="entry name" value="DNA REPAIR PROTEIN RECO"/>
    <property type="match status" value="1"/>
</dbReference>
<evidence type="ECO:0000256" key="5">
    <source>
        <dbReference type="ARBA" id="ARBA00023204"/>
    </source>
</evidence>
<evidence type="ECO:0000256" key="7">
    <source>
        <dbReference type="HAMAP-Rule" id="MF_00201"/>
    </source>
</evidence>
<evidence type="ECO:0000313" key="10">
    <source>
        <dbReference type="Proteomes" id="UP001556196"/>
    </source>
</evidence>
<keyword evidence="3 7" id="KW-0227">DNA damage</keyword>
<keyword evidence="10" id="KW-1185">Reference proteome</keyword>
<dbReference type="InterPro" id="IPR042242">
    <property type="entry name" value="RecO_C"/>
</dbReference>
<protein>
    <recommendedName>
        <fullName evidence="2 7">DNA repair protein RecO</fullName>
    </recommendedName>
    <alternativeName>
        <fullName evidence="6 7">Recombination protein O</fullName>
    </alternativeName>
</protein>
<dbReference type="Gene3D" id="1.20.1440.120">
    <property type="entry name" value="Recombination protein O, C-terminal domain"/>
    <property type="match status" value="1"/>
</dbReference>
<dbReference type="SUPFAM" id="SSF50249">
    <property type="entry name" value="Nucleic acid-binding proteins"/>
    <property type="match status" value="1"/>
</dbReference>
<dbReference type="SUPFAM" id="SSF57863">
    <property type="entry name" value="ArfGap/RecO-like zinc finger"/>
    <property type="match status" value="1"/>
</dbReference>
<evidence type="ECO:0000256" key="2">
    <source>
        <dbReference type="ARBA" id="ARBA00021310"/>
    </source>
</evidence>